<dbReference type="SMART" id="SM00539">
    <property type="entry name" value="NIDO"/>
    <property type="match status" value="1"/>
</dbReference>
<name>A0A814CGY2_9BILA</name>
<dbReference type="OrthoDB" id="6236007at2759"/>
<dbReference type="Pfam" id="PF06119">
    <property type="entry name" value="NIDO"/>
    <property type="match status" value="1"/>
</dbReference>
<keyword evidence="4" id="KW-0472">Membrane</keyword>
<dbReference type="PROSITE" id="PS51220">
    <property type="entry name" value="NIDO"/>
    <property type="match status" value="1"/>
</dbReference>
<evidence type="ECO:0000259" key="8">
    <source>
        <dbReference type="PROSITE" id="PS51233"/>
    </source>
</evidence>
<dbReference type="SUPFAM" id="SSF81296">
    <property type="entry name" value="E set domains"/>
    <property type="match status" value="1"/>
</dbReference>
<dbReference type="EMBL" id="CAJNOQ010002172">
    <property type="protein sequence ID" value="CAF0943211.1"/>
    <property type="molecule type" value="Genomic_DNA"/>
</dbReference>
<evidence type="ECO:0000259" key="6">
    <source>
        <dbReference type="PROSITE" id="PS50856"/>
    </source>
</evidence>
<dbReference type="AlphaFoldDB" id="A0A814CGY2"/>
<dbReference type="Pfam" id="PF03782">
    <property type="entry name" value="AMOP"/>
    <property type="match status" value="1"/>
</dbReference>
<evidence type="ECO:0000256" key="1">
    <source>
        <dbReference type="ARBA" id="ARBA00004370"/>
    </source>
</evidence>
<evidence type="ECO:0000256" key="5">
    <source>
        <dbReference type="ARBA" id="ARBA00023157"/>
    </source>
</evidence>
<evidence type="ECO:0000259" key="7">
    <source>
        <dbReference type="PROSITE" id="PS51220"/>
    </source>
</evidence>
<dbReference type="GO" id="GO:0007160">
    <property type="term" value="P:cell-matrix adhesion"/>
    <property type="evidence" value="ECO:0007669"/>
    <property type="project" value="InterPro"/>
</dbReference>
<dbReference type="InterPro" id="IPR051495">
    <property type="entry name" value="Epithelial_Barrier/Signaling"/>
</dbReference>
<feature type="domain" description="VWFD" evidence="8">
    <location>
        <begin position="731"/>
        <end position="831"/>
    </location>
</feature>
<keyword evidence="5" id="KW-1015">Disulfide bond</keyword>
<keyword evidence="3" id="KW-1133">Transmembrane helix</keyword>
<dbReference type="GO" id="GO:0016020">
    <property type="term" value="C:membrane"/>
    <property type="evidence" value="ECO:0007669"/>
    <property type="project" value="UniProtKB-SubCell"/>
</dbReference>
<sequence>SLQRLINVNLQVKLANELNDSTQKTQVQDILWRNKDIFDLTPSIVNIKAQSAVKSGDHSSIFCYQEPSGASPGICRKSDTTLEPQTIKITLLPFRKEHPGLSDHEKKSIHSIIYVETTANISPLIPPNFISFGTEYGDEIMPRCDDMLPLPILTPVQFPFFGKKYTQIQININGLILFGNGSISGHYTPSRFPVKRLVCIAPYWADVSTSRDLLSDIFYRQITDAVTLRELDAIVSDSFPNLVSYPSVWAFVVTWYNVPGYGLSNNLRNTLQAIILTNGLQSFTIYHYHKLQWSYGTASADIHAQVGFNAGNEKNYFIIDKSFTPDILSITNDSNVGKPGRYMFYISNEINDIQCNTTDGLTVSPFRGSTFGGYQIHLRGICFNETIYKIIVDDQIIENYQINSHYIIFIMPMLIINESILNIYLYNANNELINTTQFIVETPINNAQLVLNNYNESINLVDLDEHESFILNFKINSLTTNNLFNIELYHYSRQFDDSNVPYGEITKHRIEIEHNVNLSSVQTLKYNYRDVLKHLPDDANIMHKIRVRLVVSSRSQQITNVPLITWGWQLYKLHKKVHGYCSLWHSRQANASIYLSLIPKCPCSIPTIVSGHFPTSFNEFVTDDACDSSKPNSCQLHVGATHCYRRSFKISGPGAQCCYDVNGTWITEPEKGAGTLDVQTASGSLYQKWILHIIADVLPYFACCKSIFATKDSCKLYYEKRPAGECEHVSLPITDIGNSHLHFLTHDGLHYTFPGHGEYILVQTFDTKIPLEIQVRLELIPPPDIPSEDTNKSTAIVAFAIKNSNYSKVQFELLKTSKVVEIRVNNYIKEV</sequence>
<feature type="domain" description="AMOP" evidence="6">
    <location>
        <begin position="573"/>
        <end position="721"/>
    </location>
</feature>
<evidence type="ECO:0000313" key="9">
    <source>
        <dbReference type="EMBL" id="CAF0943211.1"/>
    </source>
</evidence>
<reference evidence="9" key="1">
    <citation type="submission" date="2021-02" db="EMBL/GenBank/DDBJ databases">
        <authorList>
            <person name="Nowell W R."/>
        </authorList>
    </citation>
    <scope>NUCLEOTIDE SEQUENCE</scope>
</reference>
<accession>A0A814CGY2</accession>
<evidence type="ECO:0000256" key="4">
    <source>
        <dbReference type="ARBA" id="ARBA00023136"/>
    </source>
</evidence>
<dbReference type="InterPro" id="IPR014756">
    <property type="entry name" value="Ig_E-set"/>
</dbReference>
<dbReference type="PROSITE" id="PS51233">
    <property type="entry name" value="VWFD"/>
    <property type="match status" value="1"/>
</dbReference>
<keyword evidence="11" id="KW-1185">Reference proteome</keyword>
<comment type="subcellular location">
    <subcellularLocation>
        <location evidence="1">Membrane</location>
    </subcellularLocation>
</comment>
<feature type="non-terminal residue" evidence="9">
    <location>
        <position position="1"/>
    </location>
</feature>
<organism evidence="9 11">
    <name type="scientific">Didymodactylos carnosus</name>
    <dbReference type="NCBI Taxonomy" id="1234261"/>
    <lineage>
        <taxon>Eukaryota</taxon>
        <taxon>Metazoa</taxon>
        <taxon>Spiralia</taxon>
        <taxon>Gnathifera</taxon>
        <taxon>Rotifera</taxon>
        <taxon>Eurotatoria</taxon>
        <taxon>Bdelloidea</taxon>
        <taxon>Philodinida</taxon>
        <taxon>Philodinidae</taxon>
        <taxon>Didymodactylos</taxon>
    </lineage>
</organism>
<dbReference type="PANTHER" id="PTHR13802:SF52">
    <property type="entry name" value="MUCIN-4"/>
    <property type="match status" value="1"/>
</dbReference>
<dbReference type="SMART" id="SM00723">
    <property type="entry name" value="AMOP"/>
    <property type="match status" value="1"/>
</dbReference>
<keyword evidence="2" id="KW-0812">Transmembrane</keyword>
<feature type="domain" description="NIDO" evidence="7">
    <location>
        <begin position="202"/>
        <end position="349"/>
    </location>
</feature>
<dbReference type="InterPro" id="IPR001846">
    <property type="entry name" value="VWF_type-D"/>
</dbReference>
<dbReference type="Proteomes" id="UP000681722">
    <property type="component" value="Unassembled WGS sequence"/>
</dbReference>
<evidence type="ECO:0000313" key="10">
    <source>
        <dbReference type="EMBL" id="CAF3719506.1"/>
    </source>
</evidence>
<dbReference type="Proteomes" id="UP000663829">
    <property type="component" value="Unassembled WGS sequence"/>
</dbReference>
<evidence type="ECO:0000256" key="3">
    <source>
        <dbReference type="ARBA" id="ARBA00022989"/>
    </source>
</evidence>
<gene>
    <name evidence="9" type="ORF">GPM918_LOCUS10825</name>
    <name evidence="10" type="ORF">SRO942_LOCUS10826</name>
</gene>
<protein>
    <submittedName>
        <fullName evidence="9">Uncharacterized protein</fullName>
    </submittedName>
</protein>
<dbReference type="PANTHER" id="PTHR13802">
    <property type="entry name" value="MUCIN 4-RELATED"/>
    <property type="match status" value="1"/>
</dbReference>
<comment type="caution">
    <text evidence="9">The sequence shown here is derived from an EMBL/GenBank/DDBJ whole genome shotgun (WGS) entry which is preliminary data.</text>
</comment>
<evidence type="ECO:0000256" key="2">
    <source>
        <dbReference type="ARBA" id="ARBA00022692"/>
    </source>
</evidence>
<evidence type="ECO:0000313" key="11">
    <source>
        <dbReference type="Proteomes" id="UP000663829"/>
    </source>
</evidence>
<dbReference type="EMBL" id="CAJOBC010002172">
    <property type="protein sequence ID" value="CAF3719506.1"/>
    <property type="molecule type" value="Genomic_DNA"/>
</dbReference>
<dbReference type="PROSITE" id="PS50856">
    <property type="entry name" value="AMOP"/>
    <property type="match status" value="1"/>
</dbReference>
<proteinExistence type="predicted"/>
<dbReference type="InterPro" id="IPR005533">
    <property type="entry name" value="AMOP_dom"/>
</dbReference>
<dbReference type="InterPro" id="IPR003886">
    <property type="entry name" value="NIDO_dom"/>
</dbReference>